<dbReference type="Proteomes" id="UP000233837">
    <property type="component" value="Unassembled WGS sequence"/>
</dbReference>
<accession>A0A2I0VB93</accession>
<gene>
    <name evidence="2" type="ORF">MA16_Dca029010</name>
</gene>
<evidence type="ECO:0000256" key="1">
    <source>
        <dbReference type="SAM" id="MobiDB-lite"/>
    </source>
</evidence>
<reference evidence="2 3" key="1">
    <citation type="journal article" date="2016" name="Sci. Rep.">
        <title>The Dendrobium catenatum Lindl. genome sequence provides insights into polysaccharide synthase, floral development and adaptive evolution.</title>
        <authorList>
            <person name="Zhang G.Q."/>
            <person name="Xu Q."/>
            <person name="Bian C."/>
            <person name="Tsai W.C."/>
            <person name="Yeh C.M."/>
            <person name="Liu K.W."/>
            <person name="Yoshida K."/>
            <person name="Zhang L.S."/>
            <person name="Chang S.B."/>
            <person name="Chen F."/>
            <person name="Shi Y."/>
            <person name="Su Y.Y."/>
            <person name="Zhang Y.Q."/>
            <person name="Chen L.J."/>
            <person name="Yin Y."/>
            <person name="Lin M."/>
            <person name="Huang H."/>
            <person name="Deng H."/>
            <person name="Wang Z.W."/>
            <person name="Zhu S.L."/>
            <person name="Zhao X."/>
            <person name="Deng C."/>
            <person name="Niu S.C."/>
            <person name="Huang J."/>
            <person name="Wang M."/>
            <person name="Liu G.H."/>
            <person name="Yang H.J."/>
            <person name="Xiao X.J."/>
            <person name="Hsiao Y.Y."/>
            <person name="Wu W.L."/>
            <person name="Chen Y.Y."/>
            <person name="Mitsuda N."/>
            <person name="Ohme-Takagi M."/>
            <person name="Luo Y.B."/>
            <person name="Van de Peer Y."/>
            <person name="Liu Z.J."/>
        </authorList>
    </citation>
    <scope>NUCLEOTIDE SEQUENCE [LARGE SCALE GENOMIC DNA]</scope>
    <source>
        <tissue evidence="2">The whole plant</tissue>
    </source>
</reference>
<dbReference type="AlphaFoldDB" id="A0A2I0VB93"/>
<reference evidence="2 3" key="2">
    <citation type="journal article" date="2017" name="Nature">
        <title>The Apostasia genome and the evolution of orchids.</title>
        <authorList>
            <person name="Zhang G.Q."/>
            <person name="Liu K.W."/>
            <person name="Li Z."/>
            <person name="Lohaus R."/>
            <person name="Hsiao Y.Y."/>
            <person name="Niu S.C."/>
            <person name="Wang J.Y."/>
            <person name="Lin Y.C."/>
            <person name="Xu Q."/>
            <person name="Chen L.J."/>
            <person name="Yoshida K."/>
            <person name="Fujiwara S."/>
            <person name="Wang Z.W."/>
            <person name="Zhang Y.Q."/>
            <person name="Mitsuda N."/>
            <person name="Wang M."/>
            <person name="Liu G.H."/>
            <person name="Pecoraro L."/>
            <person name="Huang H.X."/>
            <person name="Xiao X.J."/>
            <person name="Lin M."/>
            <person name="Wu X.Y."/>
            <person name="Wu W.L."/>
            <person name="Chen Y.Y."/>
            <person name="Chang S.B."/>
            <person name="Sakamoto S."/>
            <person name="Ohme-Takagi M."/>
            <person name="Yagi M."/>
            <person name="Zeng S.J."/>
            <person name="Shen C.Y."/>
            <person name="Yeh C.M."/>
            <person name="Luo Y.B."/>
            <person name="Tsai W.C."/>
            <person name="Van de Peer Y."/>
            <person name="Liu Z.J."/>
        </authorList>
    </citation>
    <scope>NUCLEOTIDE SEQUENCE [LARGE SCALE GENOMIC DNA]</scope>
    <source>
        <tissue evidence="2">The whole plant</tissue>
    </source>
</reference>
<evidence type="ECO:0000313" key="3">
    <source>
        <dbReference type="Proteomes" id="UP000233837"/>
    </source>
</evidence>
<protein>
    <submittedName>
        <fullName evidence="2">Uncharacterized protein</fullName>
    </submittedName>
</protein>
<keyword evidence="3" id="KW-1185">Reference proteome</keyword>
<organism evidence="2 3">
    <name type="scientific">Dendrobium catenatum</name>
    <dbReference type="NCBI Taxonomy" id="906689"/>
    <lineage>
        <taxon>Eukaryota</taxon>
        <taxon>Viridiplantae</taxon>
        <taxon>Streptophyta</taxon>
        <taxon>Embryophyta</taxon>
        <taxon>Tracheophyta</taxon>
        <taxon>Spermatophyta</taxon>
        <taxon>Magnoliopsida</taxon>
        <taxon>Liliopsida</taxon>
        <taxon>Asparagales</taxon>
        <taxon>Orchidaceae</taxon>
        <taxon>Epidendroideae</taxon>
        <taxon>Malaxideae</taxon>
        <taxon>Dendrobiinae</taxon>
        <taxon>Dendrobium</taxon>
    </lineage>
</organism>
<sequence length="157" mass="17300">MLKYMKTELPSLLGSIKHLHTRRWQKLEVLNQTAECDSENGESENNAGATPAADAKRNVTEIVAVSFDLGLFFEEPFGPELVRVFPVGRVVGEPPGVDEDLALGWNVEAAELGVVEVHVGDEKRDGHSKAEGFLDHRLEVGEARDVWLGDLDARPEN</sequence>
<proteinExistence type="predicted"/>
<dbReference type="EMBL" id="KZ505005">
    <property type="protein sequence ID" value="PKU60684.1"/>
    <property type="molecule type" value="Genomic_DNA"/>
</dbReference>
<name>A0A2I0VB93_9ASPA</name>
<evidence type="ECO:0000313" key="2">
    <source>
        <dbReference type="EMBL" id="PKU60684.1"/>
    </source>
</evidence>
<feature type="region of interest" description="Disordered" evidence="1">
    <location>
        <begin position="35"/>
        <end position="55"/>
    </location>
</feature>